<gene>
    <name evidence="8" type="ORF">GYA93_09260</name>
</gene>
<dbReference type="NCBIfam" id="NF007228">
    <property type="entry name" value="PRK09646.1"/>
    <property type="match status" value="1"/>
</dbReference>
<comment type="similarity">
    <text evidence="1">Belongs to the sigma-70 factor family. ECF subfamily.</text>
</comment>
<dbReference type="PANTHER" id="PTHR43133:SF66">
    <property type="entry name" value="ECF RNA POLYMERASE SIGMA FACTOR SIGK"/>
    <property type="match status" value="1"/>
</dbReference>
<evidence type="ECO:0000256" key="1">
    <source>
        <dbReference type="ARBA" id="ARBA00010641"/>
    </source>
</evidence>
<feature type="domain" description="RNA polymerase sigma-70 region 4" evidence="7">
    <location>
        <begin position="138"/>
        <end position="187"/>
    </location>
</feature>
<proteinExistence type="inferred from homology"/>
<keyword evidence="9" id="KW-1185">Reference proteome</keyword>
<name>A0A7K3LNC0_9ACTN</name>
<evidence type="ECO:0000256" key="3">
    <source>
        <dbReference type="ARBA" id="ARBA00023082"/>
    </source>
</evidence>
<keyword evidence="2" id="KW-0805">Transcription regulation</keyword>
<evidence type="ECO:0000259" key="6">
    <source>
        <dbReference type="Pfam" id="PF04542"/>
    </source>
</evidence>
<dbReference type="SUPFAM" id="SSF88946">
    <property type="entry name" value="Sigma2 domain of RNA polymerase sigma factors"/>
    <property type="match status" value="1"/>
</dbReference>
<reference evidence="8 9" key="1">
    <citation type="submission" date="2020-01" db="EMBL/GenBank/DDBJ databases">
        <title>Investigation of new actinobacteria for the biodesulphurisation of diesel fuel.</title>
        <authorList>
            <person name="Athi Narayanan S.M."/>
        </authorList>
    </citation>
    <scope>NUCLEOTIDE SEQUENCE [LARGE SCALE GENOMIC DNA]</scope>
    <source>
        <strain evidence="8 9">213E</strain>
    </source>
</reference>
<dbReference type="CDD" id="cd06171">
    <property type="entry name" value="Sigma70_r4"/>
    <property type="match status" value="1"/>
</dbReference>
<dbReference type="InterPro" id="IPR007630">
    <property type="entry name" value="RNA_pol_sigma70_r4"/>
</dbReference>
<dbReference type="Pfam" id="PF04545">
    <property type="entry name" value="Sigma70_r4"/>
    <property type="match status" value="1"/>
</dbReference>
<evidence type="ECO:0000256" key="2">
    <source>
        <dbReference type="ARBA" id="ARBA00023015"/>
    </source>
</evidence>
<evidence type="ECO:0000313" key="8">
    <source>
        <dbReference type="EMBL" id="NDK89764.1"/>
    </source>
</evidence>
<dbReference type="GO" id="GO:0006352">
    <property type="term" value="P:DNA-templated transcription initiation"/>
    <property type="evidence" value="ECO:0007669"/>
    <property type="project" value="InterPro"/>
</dbReference>
<protein>
    <submittedName>
        <fullName evidence="8">Sigma-70 family RNA polymerase sigma factor</fullName>
    </submittedName>
</protein>
<dbReference type="EMBL" id="JAADZU010000023">
    <property type="protein sequence ID" value="NDK89764.1"/>
    <property type="molecule type" value="Genomic_DNA"/>
</dbReference>
<keyword evidence="4" id="KW-0238">DNA-binding</keyword>
<keyword evidence="5" id="KW-0804">Transcription</keyword>
<dbReference type="PANTHER" id="PTHR43133">
    <property type="entry name" value="RNA POLYMERASE ECF-TYPE SIGMA FACTO"/>
    <property type="match status" value="1"/>
</dbReference>
<dbReference type="GO" id="GO:0016987">
    <property type="term" value="F:sigma factor activity"/>
    <property type="evidence" value="ECO:0007669"/>
    <property type="project" value="UniProtKB-KW"/>
</dbReference>
<dbReference type="InterPro" id="IPR036388">
    <property type="entry name" value="WH-like_DNA-bd_sf"/>
</dbReference>
<evidence type="ECO:0000256" key="4">
    <source>
        <dbReference type="ARBA" id="ARBA00023125"/>
    </source>
</evidence>
<dbReference type="RefSeq" id="WP_059036674.1">
    <property type="nucleotide sequence ID" value="NZ_JAADZU010000023.1"/>
</dbReference>
<comment type="caution">
    <text evidence="8">The sequence shown here is derived from an EMBL/GenBank/DDBJ whole genome shotgun (WGS) entry which is preliminary data.</text>
</comment>
<dbReference type="InterPro" id="IPR039425">
    <property type="entry name" value="RNA_pol_sigma-70-like"/>
</dbReference>
<dbReference type="Pfam" id="PF04542">
    <property type="entry name" value="Sigma70_r2"/>
    <property type="match status" value="1"/>
</dbReference>
<evidence type="ECO:0000313" key="9">
    <source>
        <dbReference type="Proteomes" id="UP000466307"/>
    </source>
</evidence>
<dbReference type="InterPro" id="IPR013324">
    <property type="entry name" value="RNA_pol_sigma_r3/r4-like"/>
</dbReference>
<evidence type="ECO:0000259" key="7">
    <source>
        <dbReference type="Pfam" id="PF04545"/>
    </source>
</evidence>
<dbReference type="InterPro" id="IPR013325">
    <property type="entry name" value="RNA_pol_sigma_r2"/>
</dbReference>
<accession>A0A7K3LNC0</accession>
<evidence type="ECO:0000256" key="5">
    <source>
        <dbReference type="ARBA" id="ARBA00023163"/>
    </source>
</evidence>
<dbReference type="InterPro" id="IPR014284">
    <property type="entry name" value="RNA_pol_sigma-70_dom"/>
</dbReference>
<dbReference type="Gene3D" id="1.10.1740.10">
    <property type="match status" value="1"/>
</dbReference>
<dbReference type="InterPro" id="IPR007627">
    <property type="entry name" value="RNA_pol_sigma70_r2"/>
</dbReference>
<dbReference type="Gene3D" id="1.10.10.10">
    <property type="entry name" value="Winged helix-like DNA-binding domain superfamily/Winged helix DNA-binding domain"/>
    <property type="match status" value="1"/>
</dbReference>
<dbReference type="AlphaFoldDB" id="A0A7K3LNC0"/>
<organism evidence="8 9">
    <name type="scientific">Gordonia desulfuricans</name>
    <dbReference type="NCBI Taxonomy" id="89051"/>
    <lineage>
        <taxon>Bacteria</taxon>
        <taxon>Bacillati</taxon>
        <taxon>Actinomycetota</taxon>
        <taxon>Actinomycetes</taxon>
        <taxon>Mycobacteriales</taxon>
        <taxon>Gordoniaceae</taxon>
        <taxon>Gordonia</taxon>
    </lineage>
</organism>
<dbReference type="Proteomes" id="UP000466307">
    <property type="component" value="Unassembled WGS sequence"/>
</dbReference>
<feature type="domain" description="RNA polymerase sigma-70 region 2" evidence="6">
    <location>
        <begin position="35"/>
        <end position="101"/>
    </location>
</feature>
<dbReference type="GO" id="GO:0003677">
    <property type="term" value="F:DNA binding"/>
    <property type="evidence" value="ECO:0007669"/>
    <property type="project" value="UniProtKB-KW"/>
</dbReference>
<dbReference type="NCBIfam" id="TIGR02937">
    <property type="entry name" value="sigma70-ECF"/>
    <property type="match status" value="1"/>
</dbReference>
<keyword evidence="3" id="KW-0731">Sigma factor</keyword>
<sequence length="194" mass="21667">MSSQTRPAPAPGTDGLAELLGRVAGGDRAAFAEVYDQTSHRVYGMVLRVLRDPGYSEETTQEVYLQVWRSADTYDPRLGSALSWIITLAHRRAVDRVRSETAATRRDLGFAADEHMPDFDVVTAAAESRETREEVRGCLESLTEVQRESIGLAYYRGLTYREVSEHLSVALPTVKSRIRDGLNRLRNCLGDNHV</sequence>
<dbReference type="SUPFAM" id="SSF88659">
    <property type="entry name" value="Sigma3 and sigma4 domains of RNA polymerase sigma factors"/>
    <property type="match status" value="1"/>
</dbReference>